<sequence length="393" mass="42616">MPRPHQWRPTPEPGPPVTASASAHTGPVSSALADLVARSHLDPDPAQQEAAAILDGIAAALEAPRPGGLFARLRRPAPIIGAYLKGDVGRGKTLLMDLFYETVGIAEKRRIHFHEFMDEIHERITAFRKTEQGQKADADPVAAAARPVIATTRLLCLDEFQVTDITNAMLLGRLFSRLFDAGIVVVATSNVAPDDLYRDGLNRQLILPFIDLLKSRTRLVALDGPTDYRRLKLEGQSVYHFGTGPEAEAAMDALFARVTGGAEGRPATLTSLGRTIDIPMAAMGTARFPFAALCERPLGARDYLKIANGFDMIVIDGVPQFSATRSDAAKRFILLVDTLYDRGVKLGASFPVPLDALGADERTRFEFARCVSRLIEMQSDAYLSAPKKPGMAA</sequence>
<keyword evidence="4" id="KW-0132">Cell division</keyword>
<dbReference type="InterPro" id="IPR027417">
    <property type="entry name" value="P-loop_NTPase"/>
</dbReference>
<name>A0A433X5G1_9HYPH</name>
<evidence type="ECO:0000256" key="2">
    <source>
        <dbReference type="ARBA" id="ARBA00022840"/>
    </source>
</evidence>
<keyword evidence="4" id="KW-0131">Cell cycle</keyword>
<dbReference type="Proteomes" id="UP000281547">
    <property type="component" value="Unassembled WGS sequence"/>
</dbReference>
<dbReference type="PANTHER" id="PTHR12169:SF6">
    <property type="entry name" value="AFG1-LIKE ATPASE"/>
    <property type="match status" value="1"/>
</dbReference>
<accession>A0A433X5G1</accession>
<dbReference type="GO" id="GO:0005524">
    <property type="term" value="F:ATP binding"/>
    <property type="evidence" value="ECO:0007669"/>
    <property type="project" value="UniProtKB-KW"/>
</dbReference>
<evidence type="ECO:0000256" key="1">
    <source>
        <dbReference type="ARBA" id="ARBA00022741"/>
    </source>
</evidence>
<dbReference type="InterPro" id="IPR005654">
    <property type="entry name" value="ATPase_AFG1-like"/>
</dbReference>
<evidence type="ECO:0000313" key="4">
    <source>
        <dbReference type="EMBL" id="RUT29315.1"/>
    </source>
</evidence>
<dbReference type="SUPFAM" id="SSF52540">
    <property type="entry name" value="P-loop containing nucleoside triphosphate hydrolases"/>
    <property type="match status" value="1"/>
</dbReference>
<keyword evidence="5" id="KW-1185">Reference proteome</keyword>
<dbReference type="Pfam" id="PF03969">
    <property type="entry name" value="AFG1_ATPase"/>
    <property type="match status" value="1"/>
</dbReference>
<dbReference type="PANTHER" id="PTHR12169">
    <property type="entry name" value="ATPASE N2B"/>
    <property type="match status" value="1"/>
</dbReference>
<feature type="region of interest" description="Disordered" evidence="3">
    <location>
        <begin position="1"/>
        <end position="28"/>
    </location>
</feature>
<dbReference type="GO" id="GO:0005737">
    <property type="term" value="C:cytoplasm"/>
    <property type="evidence" value="ECO:0007669"/>
    <property type="project" value="TreeGrafter"/>
</dbReference>
<dbReference type="GO" id="GO:0051301">
    <property type="term" value="P:cell division"/>
    <property type="evidence" value="ECO:0007669"/>
    <property type="project" value="UniProtKB-KW"/>
</dbReference>
<dbReference type="GO" id="GO:0016887">
    <property type="term" value="F:ATP hydrolysis activity"/>
    <property type="evidence" value="ECO:0007669"/>
    <property type="project" value="InterPro"/>
</dbReference>
<dbReference type="NCBIfam" id="NF040713">
    <property type="entry name" value="ZapE"/>
    <property type="match status" value="1"/>
</dbReference>
<protein>
    <submittedName>
        <fullName evidence="4">Cell division protein ZapE</fullName>
    </submittedName>
</protein>
<proteinExistence type="predicted"/>
<evidence type="ECO:0000313" key="5">
    <source>
        <dbReference type="Proteomes" id="UP000281547"/>
    </source>
</evidence>
<evidence type="ECO:0000256" key="3">
    <source>
        <dbReference type="SAM" id="MobiDB-lite"/>
    </source>
</evidence>
<organism evidence="4 5">
    <name type="scientific">Arsenicitalea aurantiaca</name>
    <dbReference type="NCBI Taxonomy" id="1783274"/>
    <lineage>
        <taxon>Bacteria</taxon>
        <taxon>Pseudomonadati</taxon>
        <taxon>Pseudomonadota</taxon>
        <taxon>Alphaproteobacteria</taxon>
        <taxon>Hyphomicrobiales</taxon>
        <taxon>Devosiaceae</taxon>
        <taxon>Arsenicitalea</taxon>
    </lineage>
</organism>
<keyword evidence="2" id="KW-0067">ATP-binding</keyword>
<reference evidence="4 5" key="1">
    <citation type="journal article" date="2016" name="Int. J. Syst. Evol. Microbiol.">
        <title>Arsenicitalea aurantiaca gen. nov., sp. nov., a new member of the family Hyphomicrobiaceae, isolated from high-arsenic sediment.</title>
        <authorList>
            <person name="Mu Y."/>
            <person name="Zhou L."/>
            <person name="Zeng X.C."/>
            <person name="Liu L."/>
            <person name="Pan Y."/>
            <person name="Chen X."/>
            <person name="Wang J."/>
            <person name="Li S."/>
            <person name="Li W.J."/>
            <person name="Wang Y."/>
        </authorList>
    </citation>
    <scope>NUCLEOTIDE SEQUENCE [LARGE SCALE GENOMIC DNA]</scope>
    <source>
        <strain evidence="4 5">42-50</strain>
    </source>
</reference>
<gene>
    <name evidence="4" type="ORF">EMQ25_14420</name>
</gene>
<dbReference type="AlphaFoldDB" id="A0A433X5G1"/>
<comment type="caution">
    <text evidence="4">The sequence shown here is derived from an EMBL/GenBank/DDBJ whole genome shotgun (WGS) entry which is preliminary data.</text>
</comment>
<dbReference type="EMBL" id="RZNJ01000005">
    <property type="protein sequence ID" value="RUT29315.1"/>
    <property type="molecule type" value="Genomic_DNA"/>
</dbReference>
<keyword evidence="1" id="KW-0547">Nucleotide-binding</keyword>
<dbReference type="Gene3D" id="3.40.50.300">
    <property type="entry name" value="P-loop containing nucleotide triphosphate hydrolases"/>
    <property type="match status" value="1"/>
</dbReference>